<dbReference type="GO" id="GO:0035248">
    <property type="term" value="F:alpha-1,4-N-acetylgalactosaminyltransferase activity"/>
    <property type="evidence" value="ECO:0007669"/>
    <property type="project" value="TreeGrafter"/>
</dbReference>
<dbReference type="Pfam" id="PF04488">
    <property type="entry name" value="Gly_transf_sug"/>
    <property type="match status" value="1"/>
</dbReference>
<evidence type="ECO:0000256" key="3">
    <source>
        <dbReference type="ARBA" id="ARBA00022676"/>
    </source>
</evidence>
<dbReference type="GO" id="GO:0000139">
    <property type="term" value="C:Golgi membrane"/>
    <property type="evidence" value="ECO:0007669"/>
    <property type="project" value="UniProtKB-SubCell"/>
</dbReference>
<reference evidence="9" key="3">
    <citation type="submission" date="2012-09" db="EMBL/GenBank/DDBJ databases">
        <authorList>
            <consortium name="VectorBase"/>
        </authorList>
    </citation>
    <scope>NUCLEOTIDE SEQUENCE</scope>
    <source>
        <strain evidence="9">Liverpool</strain>
    </source>
</reference>
<dbReference type="InterPro" id="IPR007577">
    <property type="entry name" value="GlycoTrfase_DXD_sugar-bd_CS"/>
</dbReference>
<dbReference type="OMA" id="IWDCMEN"/>
<name>A0A1S4F038_AEDAE</name>
<dbReference type="Pfam" id="PF04572">
    <property type="entry name" value="Gb3_synth"/>
    <property type="match status" value="1"/>
</dbReference>
<dbReference type="OrthoDB" id="409543at2759"/>
<dbReference type="EMBL" id="CH477230">
    <property type="protein sequence ID" value="EAT46960.1"/>
    <property type="molecule type" value="Genomic_DNA"/>
</dbReference>
<reference evidence="9" key="1">
    <citation type="submission" date="2005-10" db="EMBL/GenBank/DDBJ databases">
        <authorList>
            <person name="Loftus B.J."/>
            <person name="Nene V.M."/>
            <person name="Hannick L.I."/>
            <person name="Bidwell S."/>
            <person name="Haas B."/>
            <person name="Amedeo P."/>
            <person name="Orvis J."/>
            <person name="Wortman J.R."/>
            <person name="White O.R."/>
            <person name="Salzberg S."/>
            <person name="Shumway M."/>
            <person name="Koo H."/>
            <person name="Zhao Y."/>
            <person name="Holmes M."/>
            <person name="Miller J."/>
            <person name="Schatz M."/>
            <person name="Pop M."/>
            <person name="Pai G."/>
            <person name="Utterback T."/>
            <person name="Rogers Y.-H."/>
            <person name="Kravitz S."/>
            <person name="Fraser C.M."/>
        </authorList>
    </citation>
    <scope>NUCLEOTIDE SEQUENCE</scope>
    <source>
        <strain evidence="9">Liverpool</strain>
    </source>
</reference>
<evidence type="ECO:0000256" key="2">
    <source>
        <dbReference type="ARBA" id="ARBA00009003"/>
    </source>
</evidence>
<dbReference type="HOGENOM" id="CLU_049512_0_0_1"/>
<dbReference type="GO" id="GO:0006688">
    <property type="term" value="P:glycosphingolipid biosynthetic process"/>
    <property type="evidence" value="ECO:0007669"/>
    <property type="project" value="TreeGrafter"/>
</dbReference>
<comment type="similarity">
    <text evidence="2">Belongs to the glycosyltransferase 32 family.</text>
</comment>
<protein>
    <submittedName>
        <fullName evidence="9">AAEL001900-PA</fullName>
    </submittedName>
</protein>
<evidence type="ECO:0000313" key="10">
    <source>
        <dbReference type="Proteomes" id="UP000682892"/>
    </source>
</evidence>
<keyword evidence="7" id="KW-0812">Transmembrane</keyword>
<keyword evidence="7" id="KW-1133">Transmembrane helix</keyword>
<evidence type="ECO:0000256" key="4">
    <source>
        <dbReference type="ARBA" id="ARBA00022679"/>
    </source>
</evidence>
<dbReference type="Proteomes" id="UP000682892">
    <property type="component" value="Unassembled WGS sequence"/>
</dbReference>
<sequence>MMRQNPNNLVIMLIILMLLVIYVVYVIVQDSNPNELLIQSLQAELRVINETFSHTNAPTAISGFTDGSIYHLADIQSNEDDLKHGKNIFFILTTLTNDGTIQLTPRQACAIESAARANPDWKVFPLFVFAKWFNISSDPFIPSLLQFCNIRMRHVNLDTFAVGSPVEKLFADGALGKSSFIVEHTADVLRLLTLYKYGGTYLDTDVVVRRTLNMLQPNYLGSEGSGYVANGVINLEASGYGHEFAESCLNDLALNFDGTQWAANGPFMVTRNLRKFCNVTDVSQMNRQQCGGQLTVYPPDVFYRIRYPRHDWFFYPERSEVVMNSIKNDVLVHMWNKATSGIQLKITSTAAYIQLAQQFCPNVVMNVKENF</sequence>
<feature type="domain" description="Alpha 1,4-glycosyltransferase" evidence="8">
    <location>
        <begin position="238"/>
        <end position="365"/>
    </location>
</feature>
<keyword evidence="4" id="KW-0808">Transferase</keyword>
<feature type="transmembrane region" description="Helical" evidence="7">
    <location>
        <begin position="9"/>
        <end position="28"/>
    </location>
</feature>
<proteinExistence type="inferred from homology"/>
<evidence type="ECO:0000256" key="1">
    <source>
        <dbReference type="ARBA" id="ARBA00004323"/>
    </source>
</evidence>
<dbReference type="InterPro" id="IPR007652">
    <property type="entry name" value="A1-4-GlycosylTfrase_dom"/>
</dbReference>
<organism evidence="9 10">
    <name type="scientific">Aedes aegypti</name>
    <name type="common">Yellowfever mosquito</name>
    <name type="synonym">Culex aegypti</name>
    <dbReference type="NCBI Taxonomy" id="7159"/>
    <lineage>
        <taxon>Eukaryota</taxon>
        <taxon>Metazoa</taxon>
        <taxon>Ecdysozoa</taxon>
        <taxon>Arthropoda</taxon>
        <taxon>Hexapoda</taxon>
        <taxon>Insecta</taxon>
        <taxon>Pterygota</taxon>
        <taxon>Neoptera</taxon>
        <taxon>Endopterygota</taxon>
        <taxon>Diptera</taxon>
        <taxon>Nematocera</taxon>
        <taxon>Culicoidea</taxon>
        <taxon>Culicidae</taxon>
        <taxon>Culicinae</taxon>
        <taxon>Aedini</taxon>
        <taxon>Aedes</taxon>
        <taxon>Stegomyia</taxon>
    </lineage>
</organism>
<evidence type="ECO:0000259" key="8">
    <source>
        <dbReference type="Pfam" id="PF04572"/>
    </source>
</evidence>
<evidence type="ECO:0000313" key="9">
    <source>
        <dbReference type="EMBL" id="EAT46960.1"/>
    </source>
</evidence>
<dbReference type="Gene3D" id="3.90.550.20">
    <property type="match status" value="1"/>
</dbReference>
<evidence type="ECO:0000256" key="5">
    <source>
        <dbReference type="ARBA" id="ARBA00023034"/>
    </source>
</evidence>
<dbReference type="InterPro" id="IPR051981">
    <property type="entry name" value="Glycosyltransf_32"/>
</dbReference>
<dbReference type="AlphaFoldDB" id="A0A1S4F038"/>
<dbReference type="PANTHER" id="PTHR12042">
    <property type="entry name" value="LACTOSYLCERAMIDE 4-ALPHA-GALACTOSYLTRANSFERASE ALPHA- 1,4-GALACTOSYLTRANSFERASE"/>
    <property type="match status" value="1"/>
</dbReference>
<keyword evidence="6 7" id="KW-0472">Membrane</keyword>
<reference evidence="9" key="2">
    <citation type="journal article" date="2007" name="Science">
        <title>Genome sequence of Aedes aegypti, a major arbovirus vector.</title>
        <authorList>
            <person name="Nene V."/>
            <person name="Wortman J.R."/>
            <person name="Lawson D."/>
            <person name="Haas B."/>
            <person name="Kodira C."/>
            <person name="Tu Z.J."/>
            <person name="Loftus B."/>
            <person name="Xi Z."/>
            <person name="Megy K."/>
            <person name="Grabherr M."/>
            <person name="Ren Q."/>
            <person name="Zdobnov E.M."/>
            <person name="Lobo N.F."/>
            <person name="Campbell K.S."/>
            <person name="Brown S.E."/>
            <person name="Bonaldo M.F."/>
            <person name="Zhu J."/>
            <person name="Sinkins S.P."/>
            <person name="Hogenkamp D.G."/>
            <person name="Amedeo P."/>
            <person name="Arensburger P."/>
            <person name="Atkinson P.W."/>
            <person name="Bidwell S."/>
            <person name="Biedler J."/>
            <person name="Birney E."/>
            <person name="Bruggner R.V."/>
            <person name="Costas J."/>
            <person name="Coy M.R."/>
            <person name="Crabtree J."/>
            <person name="Crawford M."/>
            <person name="Debruyn B."/>
            <person name="Decaprio D."/>
            <person name="Eiglmeier K."/>
            <person name="Eisenstadt E."/>
            <person name="El-Dorry H."/>
            <person name="Gelbart W.M."/>
            <person name="Gomes S.L."/>
            <person name="Hammond M."/>
            <person name="Hannick L.I."/>
            <person name="Hogan J.R."/>
            <person name="Holmes M.H."/>
            <person name="Jaffe D."/>
            <person name="Johnston J.S."/>
            <person name="Kennedy R.C."/>
            <person name="Koo H."/>
            <person name="Kravitz S."/>
            <person name="Kriventseva E.V."/>
            <person name="Kulp D."/>
            <person name="Labutti K."/>
            <person name="Lee E."/>
            <person name="Li S."/>
            <person name="Lovin D.D."/>
            <person name="Mao C."/>
            <person name="Mauceli E."/>
            <person name="Menck C.F."/>
            <person name="Miller J.R."/>
            <person name="Montgomery P."/>
            <person name="Mori A."/>
            <person name="Nascimento A.L."/>
            <person name="Naveira H.F."/>
            <person name="Nusbaum C."/>
            <person name="O'leary S."/>
            <person name="Orvis J."/>
            <person name="Pertea M."/>
            <person name="Quesneville H."/>
            <person name="Reidenbach K.R."/>
            <person name="Rogers Y.H."/>
            <person name="Roth C.W."/>
            <person name="Schneider J.R."/>
            <person name="Schatz M."/>
            <person name="Shumway M."/>
            <person name="Stanke M."/>
            <person name="Stinson E.O."/>
            <person name="Tubio J.M."/>
            <person name="Vanzee J.P."/>
            <person name="Verjovski-Almeida S."/>
            <person name="Werner D."/>
            <person name="White O."/>
            <person name="Wyder S."/>
            <person name="Zeng Q."/>
            <person name="Zhao Q."/>
            <person name="Zhao Y."/>
            <person name="Hill C.A."/>
            <person name="Raikhel A.S."/>
            <person name="Soares M.B."/>
            <person name="Knudson D.L."/>
            <person name="Lee N.H."/>
            <person name="Galagan J."/>
            <person name="Salzberg S.L."/>
            <person name="Paulsen I.T."/>
            <person name="Dimopoulos G."/>
            <person name="Collins F.H."/>
            <person name="Birren B."/>
            <person name="Fraser-Liggett C.M."/>
            <person name="Severson D.W."/>
        </authorList>
    </citation>
    <scope>NUCLEOTIDE SEQUENCE [LARGE SCALE GENOMIC DNA]</scope>
    <source>
        <strain evidence="9">Liverpool</strain>
    </source>
</reference>
<gene>
    <name evidence="9" type="ORF">AaeL_AAEL001900</name>
</gene>
<accession>A0A1S4F038</accession>
<dbReference type="KEGG" id="aag:5572805"/>
<evidence type="ECO:0000256" key="7">
    <source>
        <dbReference type="SAM" id="Phobius"/>
    </source>
</evidence>
<keyword evidence="5" id="KW-0333">Golgi apparatus</keyword>
<dbReference type="InterPro" id="IPR029044">
    <property type="entry name" value="Nucleotide-diphossugar_trans"/>
</dbReference>
<dbReference type="PANTHER" id="PTHR12042:SF21">
    <property type="entry name" value="ALPHA1,4-GALACTOSYLTRANSFERASE 1-RELATED"/>
    <property type="match status" value="1"/>
</dbReference>
<keyword evidence="3" id="KW-0328">Glycosyltransferase</keyword>
<evidence type="ECO:0000256" key="6">
    <source>
        <dbReference type="ARBA" id="ARBA00023136"/>
    </source>
</evidence>
<dbReference type="SUPFAM" id="SSF53448">
    <property type="entry name" value="Nucleotide-diphospho-sugar transferases"/>
    <property type="match status" value="1"/>
</dbReference>
<comment type="subcellular location">
    <subcellularLocation>
        <location evidence="1">Golgi apparatus membrane</location>
        <topology evidence="1">Single-pass type II membrane protein</topology>
    </subcellularLocation>
</comment>